<name>A0ABV6LQC5_9BACI</name>
<dbReference type="InterPro" id="IPR029063">
    <property type="entry name" value="SAM-dependent_MTases_sf"/>
</dbReference>
<keyword evidence="1" id="KW-0489">Methyltransferase</keyword>
<comment type="caution">
    <text evidence="1">The sequence shown here is derived from an EMBL/GenBank/DDBJ whole genome shotgun (WGS) entry which is preliminary data.</text>
</comment>
<gene>
    <name evidence="1" type="ORF">ACFFGV_13265</name>
</gene>
<dbReference type="SUPFAM" id="SSF53335">
    <property type="entry name" value="S-adenosyl-L-methionine-dependent methyltransferases"/>
    <property type="match status" value="1"/>
</dbReference>
<dbReference type="GO" id="GO:0032259">
    <property type="term" value="P:methylation"/>
    <property type="evidence" value="ECO:0007669"/>
    <property type="project" value="UniProtKB-KW"/>
</dbReference>
<dbReference type="Proteomes" id="UP001589836">
    <property type="component" value="Unassembled WGS sequence"/>
</dbReference>
<dbReference type="Gene3D" id="3.40.50.150">
    <property type="entry name" value="Vaccinia Virus protein VP39"/>
    <property type="match status" value="1"/>
</dbReference>
<dbReference type="EC" id="2.1.1.-" evidence="1"/>
<keyword evidence="2" id="KW-1185">Reference proteome</keyword>
<accession>A0ABV6LQC5</accession>
<dbReference type="Pfam" id="PF13578">
    <property type="entry name" value="Methyltransf_24"/>
    <property type="match status" value="1"/>
</dbReference>
<dbReference type="EMBL" id="JBHLTP010000011">
    <property type="protein sequence ID" value="MFC0524539.1"/>
    <property type="molecule type" value="Genomic_DNA"/>
</dbReference>
<dbReference type="GO" id="GO:0008168">
    <property type="term" value="F:methyltransferase activity"/>
    <property type="evidence" value="ECO:0007669"/>
    <property type="project" value="UniProtKB-KW"/>
</dbReference>
<evidence type="ECO:0000313" key="1">
    <source>
        <dbReference type="EMBL" id="MFC0524539.1"/>
    </source>
</evidence>
<proteinExistence type="predicted"/>
<protein>
    <submittedName>
        <fullName evidence="1">Class I SAM-dependent methyltransferase</fullName>
        <ecNumber evidence="1">2.1.1.-</ecNumber>
    </submittedName>
</protein>
<reference evidence="1 2" key="1">
    <citation type="submission" date="2024-09" db="EMBL/GenBank/DDBJ databases">
        <authorList>
            <person name="Sun Q."/>
            <person name="Mori K."/>
        </authorList>
    </citation>
    <scope>NUCLEOTIDE SEQUENCE [LARGE SCALE GENOMIC DNA]</scope>
    <source>
        <strain evidence="1 2">NCAIM B.02529</strain>
    </source>
</reference>
<evidence type="ECO:0000313" key="2">
    <source>
        <dbReference type="Proteomes" id="UP001589836"/>
    </source>
</evidence>
<keyword evidence="1" id="KW-0808">Transferase</keyword>
<sequence>MELSEFIKRISFKDIQPYTPVDASNINNTVLEMDNTIFPEDDLMLKKYLEPVCLEVPRMSTLVMAGIINKAVAAMKDEERFVNVGVWNGFSFLSGLVNNGNKKCIGIDNFSSFGGPREAFMKRFHSYRSDQHEFYDMGYEEYFHSIHKGPIGFYFYDGPHDYVNQLKGLEIAEPFFSEGSIIMVDDTNWNEPKQATLDFMKQRKDQYEIILQQNTHYNNHPTFWNGIIILKKIN</sequence>
<organism evidence="1 2">
    <name type="scientific">Pontibacillus salicampi</name>
    <dbReference type="NCBI Taxonomy" id="1449801"/>
    <lineage>
        <taxon>Bacteria</taxon>
        <taxon>Bacillati</taxon>
        <taxon>Bacillota</taxon>
        <taxon>Bacilli</taxon>
        <taxon>Bacillales</taxon>
        <taxon>Bacillaceae</taxon>
        <taxon>Pontibacillus</taxon>
    </lineage>
</organism>
<dbReference type="RefSeq" id="WP_377348609.1">
    <property type="nucleotide sequence ID" value="NZ_JBHLTP010000011.1"/>
</dbReference>